<dbReference type="CDD" id="cd03784">
    <property type="entry name" value="GT1_Gtf-like"/>
    <property type="match status" value="1"/>
</dbReference>
<dbReference type="Proteomes" id="UP000306102">
    <property type="component" value="Unassembled WGS sequence"/>
</dbReference>
<evidence type="ECO:0000256" key="2">
    <source>
        <dbReference type="ARBA" id="ARBA00022676"/>
    </source>
</evidence>
<keyword evidence="6" id="KW-1185">Reference proteome</keyword>
<evidence type="ECO:0008006" key="7">
    <source>
        <dbReference type="Google" id="ProtNLM"/>
    </source>
</evidence>
<dbReference type="GO" id="GO:0035251">
    <property type="term" value="F:UDP-glucosyltransferase activity"/>
    <property type="evidence" value="ECO:0007669"/>
    <property type="project" value="TreeGrafter"/>
</dbReference>
<sequence>MAKKDQKLSVVFLPYLAPSHIIPMVDIARLFAGRGVAATIITTTNNALLFRDSVNHDAASGLNISVHTLKLPSAQVDLPEGIENFGQCTSPQLMAKLGYAIALLQNPIEEFIRDNRPDCIVSDMFFPWTVDLADELQVPRIMLYPTNSFFHCVSHSLRLYAPHEKVQSDSEDFLIPGLPDEIHMARSELQDHVKAKSRYGDLINSIRETEGRSYGIIFTSFYDLEPAYSDHFKKVVASKCWNLGPLSLFANRDNVGQKNNSGEEKHSCLSWLDTQKPNSVLYVCFGSMVQFSDAQLTQIGLALEASGHPFVWVVRKEGKSEGKQEESWLTEGYEERMGRDNMGVIIKGWAPQLEILDHQAVGGFLNHCGWNSLLESLTAGLPLISWPLFAEHFYNSKLSTQVLKIGVEIGPRVWNSGFEINSPLVGMNELTKAITFLMGGSPEAVEMRQRAEEISIKAKRAVEEGGRSYCDLKALIEELKAYALQK</sequence>
<evidence type="ECO:0000256" key="4">
    <source>
        <dbReference type="ARBA" id="ARBA00023241"/>
    </source>
</evidence>
<dbReference type="Pfam" id="PF00201">
    <property type="entry name" value="UDPGT"/>
    <property type="match status" value="1"/>
</dbReference>
<dbReference type="PANTHER" id="PTHR48047">
    <property type="entry name" value="GLYCOSYLTRANSFERASE"/>
    <property type="match status" value="1"/>
</dbReference>
<dbReference type="PANTHER" id="PTHR48047:SF150">
    <property type="entry name" value="SOLANIDINE UDP-GLUCOSE GLUCOSYLTRANSFERASE 1"/>
    <property type="match status" value="1"/>
</dbReference>
<dbReference type="FunFam" id="3.40.50.2000:FF:000071">
    <property type="entry name" value="Glycosyltransferase"/>
    <property type="match status" value="1"/>
</dbReference>
<keyword evidence="3" id="KW-0808">Transferase</keyword>
<dbReference type="FunFam" id="3.40.50.2000:FF:000047">
    <property type="entry name" value="Glycosyltransferase"/>
    <property type="match status" value="1"/>
</dbReference>
<keyword evidence="4" id="KW-0284">Flavonoid biosynthesis</keyword>
<evidence type="ECO:0000256" key="1">
    <source>
        <dbReference type="ARBA" id="ARBA00009995"/>
    </source>
</evidence>
<reference evidence="5 6" key="1">
    <citation type="journal article" date="2018" name="Proc. Natl. Acad. Sci. U.S.A.">
        <title>Draft genome sequence of Camellia sinensis var. sinensis provides insights into the evolution of the tea genome and tea quality.</title>
        <authorList>
            <person name="Wei C."/>
            <person name="Yang H."/>
            <person name="Wang S."/>
            <person name="Zhao J."/>
            <person name="Liu C."/>
            <person name="Gao L."/>
            <person name="Xia E."/>
            <person name="Lu Y."/>
            <person name="Tai Y."/>
            <person name="She G."/>
            <person name="Sun J."/>
            <person name="Cao H."/>
            <person name="Tong W."/>
            <person name="Gao Q."/>
            <person name="Li Y."/>
            <person name="Deng W."/>
            <person name="Jiang X."/>
            <person name="Wang W."/>
            <person name="Chen Q."/>
            <person name="Zhang S."/>
            <person name="Li H."/>
            <person name="Wu J."/>
            <person name="Wang P."/>
            <person name="Li P."/>
            <person name="Shi C."/>
            <person name="Zheng F."/>
            <person name="Jian J."/>
            <person name="Huang B."/>
            <person name="Shan D."/>
            <person name="Shi M."/>
            <person name="Fang C."/>
            <person name="Yue Y."/>
            <person name="Li F."/>
            <person name="Li D."/>
            <person name="Wei S."/>
            <person name="Han B."/>
            <person name="Jiang C."/>
            <person name="Yin Y."/>
            <person name="Xia T."/>
            <person name="Zhang Z."/>
            <person name="Bennetzen J.L."/>
            <person name="Zhao S."/>
            <person name="Wan X."/>
        </authorList>
    </citation>
    <scope>NUCLEOTIDE SEQUENCE [LARGE SCALE GENOMIC DNA]</scope>
    <source>
        <strain evidence="6">cv. Shuchazao</strain>
        <tissue evidence="5">Leaf</tissue>
    </source>
</reference>
<keyword evidence="2" id="KW-0328">Glycosyltransferase</keyword>
<evidence type="ECO:0000256" key="3">
    <source>
        <dbReference type="ARBA" id="ARBA00022679"/>
    </source>
</evidence>
<evidence type="ECO:0000313" key="6">
    <source>
        <dbReference type="Proteomes" id="UP000306102"/>
    </source>
</evidence>
<dbReference type="EMBL" id="SDRB02011974">
    <property type="protein sequence ID" value="THF99303.1"/>
    <property type="molecule type" value="Genomic_DNA"/>
</dbReference>
<comment type="caution">
    <text evidence="5">The sequence shown here is derived from an EMBL/GenBank/DDBJ whole genome shotgun (WGS) entry which is preliminary data.</text>
</comment>
<gene>
    <name evidence="5" type="ORF">TEA_002682</name>
</gene>
<dbReference type="Gene3D" id="3.40.50.2000">
    <property type="entry name" value="Glycogen Phosphorylase B"/>
    <property type="match status" value="2"/>
</dbReference>
<organism evidence="5 6">
    <name type="scientific">Camellia sinensis var. sinensis</name>
    <name type="common">China tea</name>
    <dbReference type="NCBI Taxonomy" id="542762"/>
    <lineage>
        <taxon>Eukaryota</taxon>
        <taxon>Viridiplantae</taxon>
        <taxon>Streptophyta</taxon>
        <taxon>Embryophyta</taxon>
        <taxon>Tracheophyta</taxon>
        <taxon>Spermatophyta</taxon>
        <taxon>Magnoliopsida</taxon>
        <taxon>eudicotyledons</taxon>
        <taxon>Gunneridae</taxon>
        <taxon>Pentapetalae</taxon>
        <taxon>asterids</taxon>
        <taxon>Ericales</taxon>
        <taxon>Theaceae</taxon>
        <taxon>Camellia</taxon>
    </lineage>
</organism>
<dbReference type="SUPFAM" id="SSF53756">
    <property type="entry name" value="UDP-Glycosyltransferase/glycogen phosphorylase"/>
    <property type="match status" value="1"/>
</dbReference>
<dbReference type="STRING" id="542762.A0A4S4DB41"/>
<proteinExistence type="inferred from homology"/>
<dbReference type="GO" id="GO:0009813">
    <property type="term" value="P:flavonoid biosynthetic process"/>
    <property type="evidence" value="ECO:0007669"/>
    <property type="project" value="UniProtKB-KW"/>
</dbReference>
<dbReference type="InterPro" id="IPR002213">
    <property type="entry name" value="UDP_glucos_trans"/>
</dbReference>
<protein>
    <recommendedName>
        <fullName evidence="7">Glycosyltransferase</fullName>
    </recommendedName>
</protein>
<evidence type="ECO:0000313" key="5">
    <source>
        <dbReference type="EMBL" id="THF99303.1"/>
    </source>
</evidence>
<name>A0A4S4DB41_CAMSN</name>
<dbReference type="AlphaFoldDB" id="A0A4S4DB41"/>
<comment type="similarity">
    <text evidence="1">Belongs to the UDP-glycosyltransferase family.</text>
</comment>
<accession>A0A4S4DB41</accession>